<gene>
    <name evidence="1" type="ORF">BBC0178_001230</name>
</gene>
<evidence type="ECO:0000313" key="2">
    <source>
        <dbReference type="Proteomes" id="UP000189660"/>
    </source>
</evidence>
<sequence>MIVSHDLTNSGAPRVVVEMAKTLEKEGYFVVITSPEDGPLAKELQSLGFNVIIDSLLLKMGESVLSFARNFDLIIANTVVTWPIVKQLDPVVPVLWYIHEVELVSDLADKFPDCAKILHDAANIVGVSDYAIEHIKNIEVIRLDDWKPVFLNFNAKTIREINSYCLLSDHMNIGKVKIFFWQQCNILHRNIAKNSNSVFLVEH</sequence>
<dbReference type="AlphaFoldDB" id="A0A1U9M856"/>
<dbReference type="Proteomes" id="UP000189660">
    <property type="component" value="Chromosome"/>
</dbReference>
<evidence type="ECO:0000313" key="1">
    <source>
        <dbReference type="EMBL" id="AQT41631.1"/>
    </source>
</evidence>
<dbReference type="KEGG" id="bapa:BBC0178_001230"/>
<dbReference type="EMBL" id="CP015820">
    <property type="protein sequence ID" value="AQT41631.1"/>
    <property type="molecule type" value="Genomic_DNA"/>
</dbReference>
<dbReference type="SUPFAM" id="SSF53756">
    <property type="entry name" value="UDP-Glycosyltransferase/glycogen phosphorylase"/>
    <property type="match status" value="1"/>
</dbReference>
<dbReference type="InterPro" id="IPR041693">
    <property type="entry name" value="Glyco_trans_4_5"/>
</dbReference>
<proteinExistence type="predicted"/>
<protein>
    <submittedName>
        <fullName evidence="1">Glycosyl-transferase family 4</fullName>
    </submittedName>
</protein>
<reference evidence="1 2" key="1">
    <citation type="submission" date="2016-11" db="EMBL/GenBank/DDBJ databases">
        <title>Comparative genomics of Bartonella apis.</title>
        <authorList>
            <person name="Engel P."/>
        </authorList>
    </citation>
    <scope>NUCLEOTIDE SEQUENCE [LARGE SCALE GENOMIC DNA]</scope>
    <source>
        <strain evidence="1 2">BBC0178</strain>
    </source>
</reference>
<name>A0A1U9M856_9HYPH</name>
<dbReference type="Pfam" id="PF16994">
    <property type="entry name" value="Glyco_trans_4_5"/>
    <property type="match status" value="1"/>
</dbReference>
<dbReference type="OrthoDB" id="8666056at2"/>
<organism evidence="1 2">
    <name type="scientific">Bartonella apihabitans</name>
    <dbReference type="NCBI Taxonomy" id="2750929"/>
    <lineage>
        <taxon>Bacteria</taxon>
        <taxon>Pseudomonadati</taxon>
        <taxon>Pseudomonadota</taxon>
        <taxon>Alphaproteobacteria</taxon>
        <taxon>Hyphomicrobiales</taxon>
        <taxon>Bartonellaceae</taxon>
        <taxon>Bartonella</taxon>
    </lineage>
</organism>
<accession>A0A1U9M856</accession>
<keyword evidence="2" id="KW-1185">Reference proteome</keyword>